<comment type="caution">
    <text evidence="1">The sequence shown here is derived from an EMBL/GenBank/DDBJ whole genome shotgun (WGS) entry which is preliminary data.</text>
</comment>
<name>A0AAW1WGC6_RUBAR</name>
<dbReference type="Proteomes" id="UP001457282">
    <property type="component" value="Unassembled WGS sequence"/>
</dbReference>
<keyword evidence="2" id="KW-1185">Reference proteome</keyword>
<sequence length="90" mass="10259">MVEDEATAVLENFCRLLNHRHQRSLHVGFVVVSVTVNLPKTILFGKQSQVSVVDRGTDDDLQRPGAWNGIFGSRYGIFRWKEVFLVKSLE</sequence>
<evidence type="ECO:0000313" key="1">
    <source>
        <dbReference type="EMBL" id="KAK9923178.1"/>
    </source>
</evidence>
<organism evidence="1 2">
    <name type="scientific">Rubus argutus</name>
    <name type="common">Southern blackberry</name>
    <dbReference type="NCBI Taxonomy" id="59490"/>
    <lineage>
        <taxon>Eukaryota</taxon>
        <taxon>Viridiplantae</taxon>
        <taxon>Streptophyta</taxon>
        <taxon>Embryophyta</taxon>
        <taxon>Tracheophyta</taxon>
        <taxon>Spermatophyta</taxon>
        <taxon>Magnoliopsida</taxon>
        <taxon>eudicotyledons</taxon>
        <taxon>Gunneridae</taxon>
        <taxon>Pentapetalae</taxon>
        <taxon>rosids</taxon>
        <taxon>fabids</taxon>
        <taxon>Rosales</taxon>
        <taxon>Rosaceae</taxon>
        <taxon>Rosoideae</taxon>
        <taxon>Rosoideae incertae sedis</taxon>
        <taxon>Rubus</taxon>
    </lineage>
</organism>
<proteinExistence type="predicted"/>
<evidence type="ECO:0000313" key="2">
    <source>
        <dbReference type="Proteomes" id="UP001457282"/>
    </source>
</evidence>
<gene>
    <name evidence="1" type="ORF">M0R45_031610</name>
</gene>
<protein>
    <submittedName>
        <fullName evidence="1">Uncharacterized protein</fullName>
    </submittedName>
</protein>
<dbReference type="AlphaFoldDB" id="A0AAW1WGC6"/>
<accession>A0AAW1WGC6</accession>
<reference evidence="1 2" key="1">
    <citation type="journal article" date="2023" name="G3 (Bethesda)">
        <title>A chromosome-length genome assembly and annotation of blackberry (Rubus argutus, cv. 'Hillquist').</title>
        <authorList>
            <person name="Bruna T."/>
            <person name="Aryal R."/>
            <person name="Dudchenko O."/>
            <person name="Sargent D.J."/>
            <person name="Mead D."/>
            <person name="Buti M."/>
            <person name="Cavallini A."/>
            <person name="Hytonen T."/>
            <person name="Andres J."/>
            <person name="Pham M."/>
            <person name="Weisz D."/>
            <person name="Mascagni F."/>
            <person name="Usai G."/>
            <person name="Natali L."/>
            <person name="Bassil N."/>
            <person name="Fernandez G.E."/>
            <person name="Lomsadze A."/>
            <person name="Armour M."/>
            <person name="Olukolu B."/>
            <person name="Poorten T."/>
            <person name="Britton C."/>
            <person name="Davik J."/>
            <person name="Ashrafi H."/>
            <person name="Aiden E.L."/>
            <person name="Borodovsky M."/>
            <person name="Worthington M."/>
        </authorList>
    </citation>
    <scope>NUCLEOTIDE SEQUENCE [LARGE SCALE GENOMIC DNA]</scope>
    <source>
        <strain evidence="1">PI 553951</strain>
    </source>
</reference>
<dbReference type="EMBL" id="JBEDUW010000006">
    <property type="protein sequence ID" value="KAK9923178.1"/>
    <property type="molecule type" value="Genomic_DNA"/>
</dbReference>